<dbReference type="RefSeq" id="WP_308425261.1">
    <property type="nucleotide sequence ID" value="NZ_BMWO01000001.1"/>
</dbReference>
<dbReference type="PANTHER" id="PTHR30605">
    <property type="entry name" value="ANHYDRO-N-ACETYLMURAMIC ACID KINASE"/>
    <property type="match status" value="1"/>
</dbReference>
<dbReference type="GO" id="GO:0005524">
    <property type="term" value="F:ATP binding"/>
    <property type="evidence" value="ECO:0007669"/>
    <property type="project" value="InterPro"/>
</dbReference>
<evidence type="ECO:0000313" key="1">
    <source>
        <dbReference type="EMBL" id="SDE33599.1"/>
    </source>
</evidence>
<dbReference type="AlphaFoldDB" id="A0A1G7C2T3"/>
<evidence type="ECO:0000313" key="2">
    <source>
        <dbReference type="Proteomes" id="UP000199321"/>
    </source>
</evidence>
<protein>
    <submittedName>
        <fullName evidence="1">Anhydro-N-acetylmuramic acid kinase</fullName>
    </submittedName>
</protein>
<dbReference type="InterPro" id="IPR043129">
    <property type="entry name" value="ATPase_NBD"/>
</dbReference>
<dbReference type="PANTHER" id="PTHR30605:SF0">
    <property type="entry name" value="ANHYDRO-N-ACETYLMURAMIC ACID KINASE"/>
    <property type="match status" value="1"/>
</dbReference>
<dbReference type="InterPro" id="IPR005338">
    <property type="entry name" value="Anhydro_N_Ac-Mur_kinase"/>
</dbReference>
<dbReference type="Gene3D" id="3.30.420.40">
    <property type="match status" value="2"/>
</dbReference>
<proteinExistence type="predicted"/>
<dbReference type="Proteomes" id="UP000199321">
    <property type="component" value="Unassembled WGS sequence"/>
</dbReference>
<keyword evidence="1" id="KW-0418">Kinase</keyword>
<dbReference type="SUPFAM" id="SSF53067">
    <property type="entry name" value="Actin-like ATPase domain"/>
    <property type="match status" value="1"/>
</dbReference>
<organism evidence="1 2">
    <name type="scientific">Ulvibacter litoralis</name>
    <dbReference type="NCBI Taxonomy" id="227084"/>
    <lineage>
        <taxon>Bacteria</taxon>
        <taxon>Pseudomonadati</taxon>
        <taxon>Bacteroidota</taxon>
        <taxon>Flavobacteriia</taxon>
        <taxon>Flavobacteriales</taxon>
        <taxon>Flavobacteriaceae</taxon>
        <taxon>Ulvibacter</taxon>
    </lineage>
</organism>
<accession>A0A1G7C2T3</accession>
<gene>
    <name evidence="1" type="ORF">SAMN05421855_101151</name>
</gene>
<keyword evidence="2" id="KW-1185">Reference proteome</keyword>
<dbReference type="STRING" id="227084.SAMN05421855_101151"/>
<dbReference type="EMBL" id="FNBA01000001">
    <property type="protein sequence ID" value="SDE33599.1"/>
    <property type="molecule type" value="Genomic_DNA"/>
</dbReference>
<dbReference type="NCBIfam" id="NF007144">
    <property type="entry name" value="PRK09585.2-3"/>
    <property type="match status" value="1"/>
</dbReference>
<keyword evidence="1" id="KW-0808">Transferase</keyword>
<dbReference type="GO" id="GO:0006040">
    <property type="term" value="P:amino sugar metabolic process"/>
    <property type="evidence" value="ECO:0007669"/>
    <property type="project" value="InterPro"/>
</dbReference>
<reference evidence="1 2" key="1">
    <citation type="submission" date="2016-10" db="EMBL/GenBank/DDBJ databases">
        <authorList>
            <person name="de Groot N.N."/>
        </authorList>
    </citation>
    <scope>NUCLEOTIDE SEQUENCE [LARGE SCALE GENOMIC DNA]</scope>
    <source>
        <strain evidence="1 2">DSM 16195</strain>
    </source>
</reference>
<sequence>MMKKNSYHVVGVMSGTSLDGIDLCEIVFTFSETNAWSFELFASETVAYPSTWKQKLQEAVSHSEAALETLNLEYTEYLSEVILTFVKKHTIKNLDAVCSHGHTILHQPANGITLQIGNLPKLAKLIQQTVVCDFRVEDVALGGQGAPLVPIGDALLFKEYDYCLNLGGFANCSFERNGERIAYDICPVNIVLNPLAEAYGKPYDDGGEMARHGKFSLSLSSALREIPYYKLLPPKSLGLEWVQNEFLPILNNKRYGDAYKLRTVTDHIAAVIARQFNKGSKVLVTGGGAYNRYLLEMIKRSKDVALIVPDAKMIEFKEALIFGLLGVLKLRNEVNCLASVTGASKDHSGGMIFFA</sequence>
<dbReference type="GO" id="GO:0009254">
    <property type="term" value="P:peptidoglycan turnover"/>
    <property type="evidence" value="ECO:0007669"/>
    <property type="project" value="InterPro"/>
</dbReference>
<dbReference type="Pfam" id="PF03702">
    <property type="entry name" value="AnmK"/>
    <property type="match status" value="1"/>
</dbReference>
<dbReference type="GO" id="GO:0016773">
    <property type="term" value="F:phosphotransferase activity, alcohol group as acceptor"/>
    <property type="evidence" value="ECO:0007669"/>
    <property type="project" value="InterPro"/>
</dbReference>
<dbReference type="GO" id="GO:0016301">
    <property type="term" value="F:kinase activity"/>
    <property type="evidence" value="ECO:0007669"/>
    <property type="project" value="UniProtKB-KW"/>
</dbReference>
<name>A0A1G7C2T3_9FLAO</name>